<dbReference type="Pfam" id="PF00535">
    <property type="entry name" value="Glycos_transf_2"/>
    <property type="match status" value="1"/>
</dbReference>
<reference evidence="6" key="1">
    <citation type="journal article" date="2019" name="Int. J. Syst. Evol. Microbiol.">
        <title>The Global Catalogue of Microorganisms (GCM) 10K type strain sequencing project: providing services to taxonomists for standard genome sequencing and annotation.</title>
        <authorList>
            <consortium name="The Broad Institute Genomics Platform"/>
            <consortium name="The Broad Institute Genome Sequencing Center for Infectious Disease"/>
            <person name="Wu L."/>
            <person name="Ma J."/>
        </authorList>
    </citation>
    <scope>NUCLEOTIDE SEQUENCE [LARGE SCALE GENOMIC DNA]</scope>
    <source>
        <strain evidence="6">CCUG 51308</strain>
    </source>
</reference>
<dbReference type="CDD" id="cd00761">
    <property type="entry name" value="Glyco_tranf_GTA_type"/>
    <property type="match status" value="1"/>
</dbReference>
<sequence length="333" mass="37246">MNIINDTHSASPAVIDNGREVVVDNPVWHTHPHQKLSILVPSYKDDPEPLLTALEKCYAVVDIELIVYDDGGGNDLLIEKLSSCAADLSYPIRIVSASKNTGRSCARNRLLHYARSDWVLLLDADMIPDKPDFISNYIFEIEKSAAPKLVVGGFSLKQASTAREFAIHRWQAEQSECVPAEIRSTEPGRYVFTSNVLVHASVFEHTPFDESFSGWGWEDVDWGLRVAQAFPIIHLDNTATHLGLDRIEDLLKKYGGSGPNFRKAVEKHPDTLQTTNLYVISNKLKPLPFKPLAKKALSLVMTIQLLPIPIKMRGNALKLWRAIVCAEALNEKR</sequence>
<dbReference type="EC" id="2.4.-.-" evidence="5"/>
<evidence type="ECO:0000313" key="5">
    <source>
        <dbReference type="EMBL" id="MFC7290163.1"/>
    </source>
</evidence>
<evidence type="ECO:0000256" key="2">
    <source>
        <dbReference type="ARBA" id="ARBA00022676"/>
    </source>
</evidence>
<evidence type="ECO:0000256" key="1">
    <source>
        <dbReference type="ARBA" id="ARBA00006739"/>
    </source>
</evidence>
<dbReference type="GO" id="GO:0016757">
    <property type="term" value="F:glycosyltransferase activity"/>
    <property type="evidence" value="ECO:0007669"/>
    <property type="project" value="UniProtKB-KW"/>
</dbReference>
<comment type="similarity">
    <text evidence="1">Belongs to the glycosyltransferase 2 family.</text>
</comment>
<feature type="domain" description="Glycosyltransferase 2-like" evidence="4">
    <location>
        <begin position="37"/>
        <end position="143"/>
    </location>
</feature>
<dbReference type="EMBL" id="JBHTBR010000002">
    <property type="protein sequence ID" value="MFC7290163.1"/>
    <property type="molecule type" value="Genomic_DNA"/>
</dbReference>
<dbReference type="Proteomes" id="UP001596492">
    <property type="component" value="Unassembled WGS sequence"/>
</dbReference>
<evidence type="ECO:0000256" key="3">
    <source>
        <dbReference type="ARBA" id="ARBA00022679"/>
    </source>
</evidence>
<dbReference type="SUPFAM" id="SSF53448">
    <property type="entry name" value="Nucleotide-diphospho-sugar transferases"/>
    <property type="match status" value="1"/>
</dbReference>
<evidence type="ECO:0000259" key="4">
    <source>
        <dbReference type="Pfam" id="PF00535"/>
    </source>
</evidence>
<dbReference type="PANTHER" id="PTHR43179:SF12">
    <property type="entry name" value="GALACTOFURANOSYLTRANSFERASE GLFT2"/>
    <property type="match status" value="1"/>
</dbReference>
<keyword evidence="6" id="KW-1185">Reference proteome</keyword>
<name>A0ABW2IGL3_9PROT</name>
<evidence type="ECO:0000313" key="6">
    <source>
        <dbReference type="Proteomes" id="UP001596492"/>
    </source>
</evidence>
<dbReference type="Gene3D" id="3.90.550.10">
    <property type="entry name" value="Spore Coat Polysaccharide Biosynthesis Protein SpsA, Chain A"/>
    <property type="match status" value="1"/>
</dbReference>
<proteinExistence type="inferred from homology"/>
<dbReference type="InterPro" id="IPR001173">
    <property type="entry name" value="Glyco_trans_2-like"/>
</dbReference>
<dbReference type="InterPro" id="IPR029044">
    <property type="entry name" value="Nucleotide-diphossugar_trans"/>
</dbReference>
<organism evidence="5 6">
    <name type="scientific">Hirschia litorea</name>
    <dbReference type="NCBI Taxonomy" id="1199156"/>
    <lineage>
        <taxon>Bacteria</taxon>
        <taxon>Pseudomonadati</taxon>
        <taxon>Pseudomonadota</taxon>
        <taxon>Alphaproteobacteria</taxon>
        <taxon>Hyphomonadales</taxon>
        <taxon>Hyphomonadaceae</taxon>
        <taxon>Hirschia</taxon>
    </lineage>
</organism>
<gene>
    <name evidence="5" type="ORF">ACFQS8_00915</name>
</gene>
<protein>
    <submittedName>
        <fullName evidence="5">Glycosyltransferase family 2 protein</fullName>
        <ecNumber evidence="5">2.4.-.-</ecNumber>
    </submittedName>
</protein>
<keyword evidence="2 5" id="KW-0328">Glycosyltransferase</keyword>
<keyword evidence="3 5" id="KW-0808">Transferase</keyword>
<accession>A0ABW2IGL3</accession>
<dbReference type="PANTHER" id="PTHR43179">
    <property type="entry name" value="RHAMNOSYLTRANSFERASE WBBL"/>
    <property type="match status" value="1"/>
</dbReference>
<dbReference type="RefSeq" id="WP_382164822.1">
    <property type="nucleotide sequence ID" value="NZ_JBHTBR010000002.1"/>
</dbReference>
<comment type="caution">
    <text evidence="5">The sequence shown here is derived from an EMBL/GenBank/DDBJ whole genome shotgun (WGS) entry which is preliminary data.</text>
</comment>